<comment type="caution">
    <text evidence="2">The sequence shown here is derived from an EMBL/GenBank/DDBJ whole genome shotgun (WGS) entry which is preliminary data.</text>
</comment>
<feature type="region of interest" description="Disordered" evidence="1">
    <location>
        <begin position="1"/>
        <end position="30"/>
    </location>
</feature>
<gene>
    <name evidence="2" type="ORF">ElyMa_002120100</name>
</gene>
<organism evidence="2 3">
    <name type="scientific">Elysia marginata</name>
    <dbReference type="NCBI Taxonomy" id="1093978"/>
    <lineage>
        <taxon>Eukaryota</taxon>
        <taxon>Metazoa</taxon>
        <taxon>Spiralia</taxon>
        <taxon>Lophotrochozoa</taxon>
        <taxon>Mollusca</taxon>
        <taxon>Gastropoda</taxon>
        <taxon>Heterobranchia</taxon>
        <taxon>Euthyneura</taxon>
        <taxon>Panpulmonata</taxon>
        <taxon>Sacoglossa</taxon>
        <taxon>Placobranchoidea</taxon>
        <taxon>Plakobranchidae</taxon>
        <taxon>Elysia</taxon>
    </lineage>
</organism>
<dbReference type="AlphaFoldDB" id="A0AAV4FI23"/>
<evidence type="ECO:0000313" key="2">
    <source>
        <dbReference type="EMBL" id="GFR72721.1"/>
    </source>
</evidence>
<name>A0AAV4FI23_9GAST</name>
<feature type="compositionally biased region" description="Basic residues" evidence="1">
    <location>
        <begin position="1"/>
        <end position="12"/>
    </location>
</feature>
<evidence type="ECO:0000256" key="1">
    <source>
        <dbReference type="SAM" id="MobiDB-lite"/>
    </source>
</evidence>
<dbReference type="Proteomes" id="UP000762676">
    <property type="component" value="Unassembled WGS sequence"/>
</dbReference>
<evidence type="ECO:0008006" key="4">
    <source>
        <dbReference type="Google" id="ProtNLM"/>
    </source>
</evidence>
<dbReference type="EMBL" id="BMAT01004403">
    <property type="protein sequence ID" value="GFR72721.1"/>
    <property type="molecule type" value="Genomic_DNA"/>
</dbReference>
<protein>
    <recommendedName>
        <fullName evidence="4">Tc1-like transposase DDE domain-containing protein</fullName>
    </recommendedName>
</protein>
<accession>A0AAV4FI23</accession>
<sequence>MLKRVRPNKHAILHRDNARPHTSRQTEETLNNSSYCPIRPTAHTLRQVTFTFSRYLSNTSEESITKAMKMWRLPFDIGSGKNVWTISPTACVNLYVVGSCVWVGMDLRKETGKKA</sequence>
<evidence type="ECO:0000313" key="3">
    <source>
        <dbReference type="Proteomes" id="UP000762676"/>
    </source>
</evidence>
<reference evidence="2 3" key="1">
    <citation type="journal article" date="2021" name="Elife">
        <title>Chloroplast acquisition without the gene transfer in kleptoplastic sea slugs, Plakobranchus ocellatus.</title>
        <authorList>
            <person name="Maeda T."/>
            <person name="Takahashi S."/>
            <person name="Yoshida T."/>
            <person name="Shimamura S."/>
            <person name="Takaki Y."/>
            <person name="Nagai Y."/>
            <person name="Toyoda A."/>
            <person name="Suzuki Y."/>
            <person name="Arimoto A."/>
            <person name="Ishii H."/>
            <person name="Satoh N."/>
            <person name="Nishiyama T."/>
            <person name="Hasebe M."/>
            <person name="Maruyama T."/>
            <person name="Minagawa J."/>
            <person name="Obokata J."/>
            <person name="Shigenobu S."/>
        </authorList>
    </citation>
    <scope>NUCLEOTIDE SEQUENCE [LARGE SCALE GENOMIC DNA]</scope>
</reference>
<feature type="compositionally biased region" description="Basic and acidic residues" evidence="1">
    <location>
        <begin position="13"/>
        <end position="27"/>
    </location>
</feature>
<proteinExistence type="predicted"/>
<keyword evidence="3" id="KW-1185">Reference proteome</keyword>